<evidence type="ECO:0008006" key="4">
    <source>
        <dbReference type="Google" id="ProtNLM"/>
    </source>
</evidence>
<evidence type="ECO:0000256" key="1">
    <source>
        <dbReference type="SAM" id="Phobius"/>
    </source>
</evidence>
<sequence>MTIKDITEEITTETPAKKKSKAKKRAAKSLLWFALLGTAVLVLAEPWLLIPAALLAAIALWD</sequence>
<keyword evidence="3" id="KW-1185">Reference proteome</keyword>
<accession>A0ABW4SWU5</accession>
<keyword evidence="1" id="KW-0472">Membrane</keyword>
<proteinExistence type="predicted"/>
<evidence type="ECO:0000313" key="2">
    <source>
        <dbReference type="EMBL" id="MFD1932759.1"/>
    </source>
</evidence>
<dbReference type="RefSeq" id="WP_379572812.1">
    <property type="nucleotide sequence ID" value="NZ_JBHUFV010000022.1"/>
</dbReference>
<organism evidence="2 3">
    <name type="scientific">Nonomuraea mangrovi</name>
    <dbReference type="NCBI Taxonomy" id="2316207"/>
    <lineage>
        <taxon>Bacteria</taxon>
        <taxon>Bacillati</taxon>
        <taxon>Actinomycetota</taxon>
        <taxon>Actinomycetes</taxon>
        <taxon>Streptosporangiales</taxon>
        <taxon>Streptosporangiaceae</taxon>
        <taxon>Nonomuraea</taxon>
    </lineage>
</organism>
<comment type="caution">
    <text evidence="2">The sequence shown here is derived from an EMBL/GenBank/DDBJ whole genome shotgun (WGS) entry which is preliminary data.</text>
</comment>
<dbReference type="Proteomes" id="UP001597368">
    <property type="component" value="Unassembled WGS sequence"/>
</dbReference>
<feature type="transmembrane region" description="Helical" evidence="1">
    <location>
        <begin position="30"/>
        <end position="61"/>
    </location>
</feature>
<protein>
    <recommendedName>
        <fullName evidence="4">Phosphatidate cytidylyltransferase</fullName>
    </recommendedName>
</protein>
<dbReference type="EMBL" id="JBHUFV010000022">
    <property type="protein sequence ID" value="MFD1932759.1"/>
    <property type="molecule type" value="Genomic_DNA"/>
</dbReference>
<gene>
    <name evidence="2" type="ORF">ACFSKW_14870</name>
</gene>
<evidence type="ECO:0000313" key="3">
    <source>
        <dbReference type="Proteomes" id="UP001597368"/>
    </source>
</evidence>
<keyword evidence="1" id="KW-0812">Transmembrane</keyword>
<keyword evidence="1" id="KW-1133">Transmembrane helix</keyword>
<reference evidence="3" key="1">
    <citation type="journal article" date="2019" name="Int. J. Syst. Evol. Microbiol.">
        <title>The Global Catalogue of Microorganisms (GCM) 10K type strain sequencing project: providing services to taxonomists for standard genome sequencing and annotation.</title>
        <authorList>
            <consortium name="The Broad Institute Genomics Platform"/>
            <consortium name="The Broad Institute Genome Sequencing Center for Infectious Disease"/>
            <person name="Wu L."/>
            <person name="Ma J."/>
        </authorList>
    </citation>
    <scope>NUCLEOTIDE SEQUENCE [LARGE SCALE GENOMIC DNA]</scope>
    <source>
        <strain evidence="3">ICMP 6774ER</strain>
    </source>
</reference>
<name>A0ABW4SWU5_9ACTN</name>